<keyword evidence="1" id="KW-0489">Methyltransferase</keyword>
<protein>
    <submittedName>
        <fullName evidence="1">Methyltransferase domain-containing protein</fullName>
    </submittedName>
</protein>
<dbReference type="Gene3D" id="3.40.50.150">
    <property type="entry name" value="Vaccinia Virus protein VP39"/>
    <property type="match status" value="1"/>
</dbReference>
<keyword evidence="2" id="KW-1185">Reference proteome</keyword>
<dbReference type="GO" id="GO:0008168">
    <property type="term" value="F:methyltransferase activity"/>
    <property type="evidence" value="ECO:0007669"/>
    <property type="project" value="UniProtKB-KW"/>
</dbReference>
<sequence length="269" mass="31318">MIVKFKKILSFIKILIKEPSLINITLTNNAIQQEKFIQKYGNFVALPQIEIKDLQQKSAPPIESFLNDGSSLIMDLHLLKALAGRENVNSYFEIGTWRGESVYNVSKEIDDCTTMNLSEQEMKALGWRAKYAEQHGILSKKNDKILHLDGNSKDFNFAGLDKKYDLIFIDGDHSYEMVLNDTKKVFQHLTHENTIVVWHDYAYNPQKIRFEVFRAILDGVGIENRKWLYHPKNTLCAVFIKEKIQSSTFDEMEIPKSLFEVRFNEKDFK</sequence>
<dbReference type="RefSeq" id="WP_103912808.1">
    <property type="nucleotide sequence ID" value="NZ_FNUS01000001.1"/>
</dbReference>
<keyword evidence="1" id="KW-0808">Transferase</keyword>
<reference evidence="2" key="1">
    <citation type="submission" date="2016-10" db="EMBL/GenBank/DDBJ databases">
        <authorList>
            <person name="Varghese N."/>
            <person name="Submissions S."/>
        </authorList>
    </citation>
    <scope>NUCLEOTIDE SEQUENCE [LARGE SCALE GENOMIC DNA]</scope>
    <source>
        <strain evidence="2">DSM 21580</strain>
    </source>
</reference>
<dbReference type="OrthoDB" id="5464618at2"/>
<dbReference type="AlphaFoldDB" id="A0A1H5UK87"/>
<dbReference type="EMBL" id="FNUS01000001">
    <property type="protein sequence ID" value="SEF75434.1"/>
    <property type="molecule type" value="Genomic_DNA"/>
</dbReference>
<dbReference type="SUPFAM" id="SSF53335">
    <property type="entry name" value="S-adenosyl-L-methionine-dependent methyltransferases"/>
    <property type="match status" value="1"/>
</dbReference>
<name>A0A1H5UK87_9FLAO</name>
<dbReference type="InterPro" id="IPR029063">
    <property type="entry name" value="SAM-dependent_MTases_sf"/>
</dbReference>
<dbReference type="Pfam" id="PF13578">
    <property type="entry name" value="Methyltransf_24"/>
    <property type="match status" value="1"/>
</dbReference>
<gene>
    <name evidence="1" type="ORF">SAMN05421847_0824</name>
</gene>
<dbReference type="Proteomes" id="UP000236738">
    <property type="component" value="Unassembled WGS sequence"/>
</dbReference>
<evidence type="ECO:0000313" key="1">
    <source>
        <dbReference type="EMBL" id="SEF75434.1"/>
    </source>
</evidence>
<dbReference type="GO" id="GO:0032259">
    <property type="term" value="P:methylation"/>
    <property type="evidence" value="ECO:0007669"/>
    <property type="project" value="UniProtKB-KW"/>
</dbReference>
<evidence type="ECO:0000313" key="2">
    <source>
        <dbReference type="Proteomes" id="UP000236738"/>
    </source>
</evidence>
<organism evidence="1 2">
    <name type="scientific">Halpernia humi</name>
    <dbReference type="NCBI Taxonomy" id="493375"/>
    <lineage>
        <taxon>Bacteria</taxon>
        <taxon>Pseudomonadati</taxon>
        <taxon>Bacteroidota</taxon>
        <taxon>Flavobacteriia</taxon>
        <taxon>Flavobacteriales</taxon>
        <taxon>Weeksellaceae</taxon>
        <taxon>Chryseobacterium group</taxon>
        <taxon>Halpernia</taxon>
    </lineage>
</organism>
<proteinExistence type="predicted"/>
<accession>A0A1H5UK87</accession>